<dbReference type="Proteomes" id="UP000238007">
    <property type="component" value="Unassembled WGS sequence"/>
</dbReference>
<sequence>MEVYTAIIKFIGLVIFYTSPLIIFGVLGFIKWKRHYGKDHSILGYYFRYATGKQVTDDPWPICVTKLCVFLLWSMLVTAVRTI</sequence>
<organism evidence="2 3">
    <name type="scientific">Yoonia maritima</name>
    <dbReference type="NCBI Taxonomy" id="1435347"/>
    <lineage>
        <taxon>Bacteria</taxon>
        <taxon>Pseudomonadati</taxon>
        <taxon>Pseudomonadota</taxon>
        <taxon>Alphaproteobacteria</taxon>
        <taxon>Rhodobacterales</taxon>
        <taxon>Paracoccaceae</taxon>
        <taxon>Yoonia</taxon>
    </lineage>
</organism>
<name>A0A2T0W232_9RHOB</name>
<comment type="caution">
    <text evidence="2">The sequence shown here is derived from an EMBL/GenBank/DDBJ whole genome shotgun (WGS) entry which is preliminary data.</text>
</comment>
<keyword evidence="1" id="KW-0472">Membrane</keyword>
<keyword evidence="3" id="KW-1185">Reference proteome</keyword>
<evidence type="ECO:0000256" key="1">
    <source>
        <dbReference type="SAM" id="Phobius"/>
    </source>
</evidence>
<evidence type="ECO:0000313" key="2">
    <source>
        <dbReference type="EMBL" id="PRY79030.1"/>
    </source>
</evidence>
<dbReference type="AlphaFoldDB" id="A0A2T0W232"/>
<gene>
    <name evidence="2" type="ORF">CLV80_103362</name>
</gene>
<evidence type="ECO:0000313" key="3">
    <source>
        <dbReference type="Proteomes" id="UP000238007"/>
    </source>
</evidence>
<protein>
    <submittedName>
        <fullName evidence="2">Uncharacterized protein</fullName>
    </submittedName>
</protein>
<proteinExistence type="predicted"/>
<accession>A0A2T0W232</accession>
<reference evidence="2 3" key="1">
    <citation type="submission" date="2018-03" db="EMBL/GenBank/DDBJ databases">
        <title>Genomic Encyclopedia of Archaeal and Bacterial Type Strains, Phase II (KMG-II): from individual species to whole genera.</title>
        <authorList>
            <person name="Goeker M."/>
        </authorList>
    </citation>
    <scope>NUCLEOTIDE SEQUENCE [LARGE SCALE GENOMIC DNA]</scope>
    <source>
        <strain evidence="2 3">DSM 101533</strain>
    </source>
</reference>
<feature type="transmembrane region" description="Helical" evidence="1">
    <location>
        <begin position="6"/>
        <end position="30"/>
    </location>
</feature>
<keyword evidence="1" id="KW-0812">Transmembrane</keyword>
<keyword evidence="1" id="KW-1133">Transmembrane helix</keyword>
<dbReference type="EMBL" id="PVTP01000003">
    <property type="protein sequence ID" value="PRY79030.1"/>
    <property type="molecule type" value="Genomic_DNA"/>
</dbReference>